<dbReference type="PANTHER" id="PTHR38121">
    <property type="entry name" value="GH16 DOMAIN-CONTAINING PROTEIN"/>
    <property type="match status" value="1"/>
</dbReference>
<comment type="caution">
    <text evidence="4">The sequence shown here is derived from an EMBL/GenBank/DDBJ whole genome shotgun (WGS) entry which is preliminary data.</text>
</comment>
<protein>
    <submittedName>
        <fullName evidence="4">Xylanase 3</fullName>
    </submittedName>
</protein>
<feature type="chain" id="PRO_5008103250" evidence="2">
    <location>
        <begin position="23"/>
        <end position="408"/>
    </location>
</feature>
<dbReference type="GO" id="GO:0004553">
    <property type="term" value="F:hydrolase activity, hydrolyzing O-glycosyl compounds"/>
    <property type="evidence" value="ECO:0007669"/>
    <property type="project" value="InterPro"/>
</dbReference>
<dbReference type="Pfam" id="PF00722">
    <property type="entry name" value="Glyco_hydro_16"/>
    <property type="match status" value="1"/>
</dbReference>
<keyword evidence="4" id="KW-0624">Polysaccharide degradation</keyword>
<organism evidence="4 5">
    <name type="scientific">Purpureocillium lilacinum</name>
    <name type="common">Paecilomyces lilacinus</name>
    <dbReference type="NCBI Taxonomy" id="33203"/>
    <lineage>
        <taxon>Eukaryota</taxon>
        <taxon>Fungi</taxon>
        <taxon>Dikarya</taxon>
        <taxon>Ascomycota</taxon>
        <taxon>Pezizomycotina</taxon>
        <taxon>Sordariomycetes</taxon>
        <taxon>Hypocreomycetidae</taxon>
        <taxon>Hypocreales</taxon>
        <taxon>Ophiocordycipitaceae</taxon>
        <taxon>Purpureocillium</taxon>
    </lineage>
</organism>
<feature type="region of interest" description="Disordered" evidence="1">
    <location>
        <begin position="216"/>
        <end position="254"/>
    </location>
</feature>
<dbReference type="PROSITE" id="PS51762">
    <property type="entry name" value="GH16_2"/>
    <property type="match status" value="1"/>
</dbReference>
<dbReference type="PANTHER" id="PTHR38121:SF4">
    <property type="entry name" value="GH16 DOMAIN-CONTAINING PROTEIN-RELATED"/>
    <property type="match status" value="1"/>
</dbReference>
<dbReference type="SUPFAM" id="SSF49899">
    <property type="entry name" value="Concanavalin A-like lectins/glucanases"/>
    <property type="match status" value="1"/>
</dbReference>
<dbReference type="InterPro" id="IPR013320">
    <property type="entry name" value="ConA-like_dom_sf"/>
</dbReference>
<dbReference type="InterPro" id="IPR000757">
    <property type="entry name" value="Beta-glucanase-like"/>
</dbReference>
<dbReference type="Proteomes" id="UP000078240">
    <property type="component" value="Unassembled WGS sequence"/>
</dbReference>
<gene>
    <name evidence="4" type="ORF">VFPBJ_03613</name>
</gene>
<dbReference type="CDD" id="cd00413">
    <property type="entry name" value="Glyco_hydrolase_16"/>
    <property type="match status" value="1"/>
</dbReference>
<feature type="compositionally biased region" description="Gly residues" evidence="1">
    <location>
        <begin position="230"/>
        <end position="242"/>
    </location>
</feature>
<feature type="domain" description="GH16" evidence="3">
    <location>
        <begin position="72"/>
        <end position="335"/>
    </location>
</feature>
<keyword evidence="4" id="KW-0119">Carbohydrate metabolism</keyword>
<evidence type="ECO:0000256" key="1">
    <source>
        <dbReference type="SAM" id="MobiDB-lite"/>
    </source>
</evidence>
<accession>A0A179H3N8</accession>
<reference evidence="4 5" key="1">
    <citation type="submission" date="2016-01" db="EMBL/GenBank/DDBJ databases">
        <title>Biosynthesis of antibiotic leucinostatins and their inhibition on Phytophthora in bio-control Purpureocillium lilacinum.</title>
        <authorList>
            <person name="Wang G."/>
            <person name="Liu Z."/>
            <person name="Lin R."/>
            <person name="Li E."/>
            <person name="Mao Z."/>
            <person name="Ling J."/>
            <person name="Yin W."/>
            <person name="Xie B."/>
        </authorList>
    </citation>
    <scope>NUCLEOTIDE SEQUENCE [LARGE SCALE GENOMIC DNA]</scope>
    <source>
        <strain evidence="4">PLBJ-1</strain>
    </source>
</reference>
<evidence type="ECO:0000313" key="5">
    <source>
        <dbReference type="Proteomes" id="UP000078240"/>
    </source>
</evidence>
<dbReference type="Gene3D" id="2.60.120.200">
    <property type="match status" value="1"/>
</dbReference>
<feature type="signal peptide" evidence="2">
    <location>
        <begin position="1"/>
        <end position="22"/>
    </location>
</feature>
<keyword evidence="4" id="KW-0378">Hydrolase</keyword>
<sequence length="408" mass="44259">MRLEASSIFIALGGGLVRTAQAASSTVQLVNDTGCGCFLTNGSEPTYYARHMFFDFRSLGQYARVPDIITNDTVASYSPPTSDFFARNRWNDTWQVQGWSNRNSSGGHGEGKGGLTGDATVLMVNSPSNVYIEKNNDSGAASDTHLTLRTKRLQGFQTAAEFQAQDSHYRFLSLRMLARTVGDPGAVSAIFTYREAQSLTDVQEADIEILTRGPRTKIQYTNQPSYQDQSGGGDHNGDGTGADGDDPKATRNATMPHGLRWTDWAVHRLDWTPRRSVWFVDGVEVASIDFQVPRDASGLNINSWSDGGQWSGNMSVGGESKLQIQWLEMVFNTTDDGDARSTNKQRKRAAAGDAGCKVVCSIDETNRTGTAAKLWEGAAAARPSSTAASTVFWLFACAVGTAMWLSAV</sequence>
<evidence type="ECO:0000313" key="4">
    <source>
        <dbReference type="EMBL" id="OAQ84845.1"/>
    </source>
</evidence>
<keyword evidence="4" id="KW-0326">Glycosidase</keyword>
<name>A0A179H3N8_PURLI</name>
<keyword evidence="4" id="KW-0858">Xylan degradation</keyword>
<proteinExistence type="predicted"/>
<dbReference type="AlphaFoldDB" id="A0A179H3N8"/>
<keyword evidence="2" id="KW-0732">Signal</keyword>
<evidence type="ECO:0000256" key="2">
    <source>
        <dbReference type="SAM" id="SignalP"/>
    </source>
</evidence>
<dbReference type="EMBL" id="LSBH01000002">
    <property type="protein sequence ID" value="OAQ84845.1"/>
    <property type="molecule type" value="Genomic_DNA"/>
</dbReference>
<feature type="compositionally biased region" description="Polar residues" evidence="1">
    <location>
        <begin position="218"/>
        <end position="227"/>
    </location>
</feature>
<evidence type="ECO:0000259" key="3">
    <source>
        <dbReference type="PROSITE" id="PS51762"/>
    </source>
</evidence>
<dbReference type="GO" id="GO:0045493">
    <property type="term" value="P:xylan catabolic process"/>
    <property type="evidence" value="ECO:0007669"/>
    <property type="project" value="UniProtKB-KW"/>
</dbReference>